<feature type="domain" description="Flavin reductase like" evidence="4">
    <location>
        <begin position="9"/>
        <end position="160"/>
    </location>
</feature>
<proteinExistence type="inferred from homology"/>
<dbReference type="GO" id="GO:0010181">
    <property type="term" value="F:FMN binding"/>
    <property type="evidence" value="ECO:0007669"/>
    <property type="project" value="InterPro"/>
</dbReference>
<dbReference type="Proteomes" id="UP001056539">
    <property type="component" value="Chromosome"/>
</dbReference>
<name>A0AAX3BGI4_9SPIR</name>
<evidence type="ECO:0000256" key="3">
    <source>
        <dbReference type="ARBA" id="ARBA00038054"/>
    </source>
</evidence>
<sequence length="190" mass="21068">MRKPYGPALYFYPLPVIVVGAHVKGKPTFTTIAWGTPIEDEPPLVLLAVAKEHYIVSERESLEFFSVNFPSQEQVAAVDYCGIISGFEKDKSSVFPVERGKHGAPLVADAPLSLECRVREIRDIGESCWLVIGEVVETYIDEGCIVNGKPDVSRMKTMAYITKSSEYRALGEVVAKAREIGKSFQGRQKQ</sequence>
<dbReference type="RefSeq" id="WP_271435686.1">
    <property type="nucleotide sequence ID" value="NZ_CP073355.1"/>
</dbReference>
<evidence type="ECO:0000256" key="2">
    <source>
        <dbReference type="ARBA" id="ARBA00022630"/>
    </source>
</evidence>
<dbReference type="Gene3D" id="2.30.110.10">
    <property type="entry name" value="Electron Transport, Fmn-binding Protein, Chain A"/>
    <property type="match status" value="1"/>
</dbReference>
<dbReference type="InterPro" id="IPR052174">
    <property type="entry name" value="Flavoredoxin"/>
</dbReference>
<protein>
    <submittedName>
        <fullName evidence="5">Flavin reductase family protein</fullName>
    </submittedName>
</protein>
<keyword evidence="2" id="KW-0285">Flavoprotein</keyword>
<organism evidence="5 6">
    <name type="scientific">Thermospira aquatica</name>
    <dbReference type="NCBI Taxonomy" id="2828656"/>
    <lineage>
        <taxon>Bacteria</taxon>
        <taxon>Pseudomonadati</taxon>
        <taxon>Spirochaetota</taxon>
        <taxon>Spirochaetia</taxon>
        <taxon>Brevinematales</taxon>
        <taxon>Thermospiraceae</taxon>
        <taxon>Thermospira</taxon>
    </lineage>
</organism>
<evidence type="ECO:0000313" key="6">
    <source>
        <dbReference type="Proteomes" id="UP001056539"/>
    </source>
</evidence>
<dbReference type="KEGG" id="taqu:KDW03_01800"/>
<evidence type="ECO:0000256" key="1">
    <source>
        <dbReference type="ARBA" id="ARBA00001917"/>
    </source>
</evidence>
<dbReference type="GO" id="GO:0016646">
    <property type="term" value="F:oxidoreductase activity, acting on the CH-NH group of donors, NAD or NADP as acceptor"/>
    <property type="evidence" value="ECO:0007669"/>
    <property type="project" value="UniProtKB-ARBA"/>
</dbReference>
<reference evidence="5" key="2">
    <citation type="submission" date="2022-06" db="EMBL/GenBank/DDBJ databases">
        <title>Thermospira aquatica gen. nov., sp. nov.</title>
        <authorList>
            <person name="Ben Ali Gam Z."/>
            <person name="Labat M."/>
        </authorList>
    </citation>
    <scope>NUCLEOTIDE SEQUENCE</scope>
    <source>
        <strain evidence="5">F1F22</strain>
    </source>
</reference>
<dbReference type="InterPro" id="IPR002563">
    <property type="entry name" value="Flavin_Rdtase-like_dom"/>
</dbReference>
<dbReference type="InterPro" id="IPR012349">
    <property type="entry name" value="Split_barrel_FMN-bd"/>
</dbReference>
<accession>A0AAX3BGI4</accession>
<dbReference type="SUPFAM" id="SSF50475">
    <property type="entry name" value="FMN-binding split barrel"/>
    <property type="match status" value="1"/>
</dbReference>
<reference evidence="5" key="1">
    <citation type="submission" date="2021-04" db="EMBL/GenBank/DDBJ databases">
        <authorList>
            <person name="Postec A."/>
        </authorList>
    </citation>
    <scope>NUCLEOTIDE SEQUENCE</scope>
    <source>
        <strain evidence="5">F1F22</strain>
    </source>
</reference>
<evidence type="ECO:0000313" key="5">
    <source>
        <dbReference type="EMBL" id="URA10561.1"/>
    </source>
</evidence>
<dbReference type="PANTHER" id="PTHR43567">
    <property type="entry name" value="FLAVOREDOXIN-RELATED-RELATED"/>
    <property type="match status" value="1"/>
</dbReference>
<dbReference type="PANTHER" id="PTHR43567:SF1">
    <property type="entry name" value="FLAVOREDOXIN"/>
    <property type="match status" value="1"/>
</dbReference>
<comment type="cofactor">
    <cofactor evidence="1">
        <name>FMN</name>
        <dbReference type="ChEBI" id="CHEBI:58210"/>
    </cofactor>
</comment>
<comment type="similarity">
    <text evidence="3">Belongs to the flavoredoxin family.</text>
</comment>
<gene>
    <name evidence="5" type="ORF">KDW03_01800</name>
</gene>
<dbReference type="Pfam" id="PF01613">
    <property type="entry name" value="Flavin_Reduct"/>
    <property type="match status" value="1"/>
</dbReference>
<evidence type="ECO:0000259" key="4">
    <source>
        <dbReference type="SMART" id="SM00903"/>
    </source>
</evidence>
<dbReference type="AlphaFoldDB" id="A0AAX3BGI4"/>
<dbReference type="EMBL" id="CP073355">
    <property type="protein sequence ID" value="URA10561.1"/>
    <property type="molecule type" value="Genomic_DNA"/>
</dbReference>
<keyword evidence="6" id="KW-1185">Reference proteome</keyword>
<dbReference type="SMART" id="SM00903">
    <property type="entry name" value="Flavin_Reduct"/>
    <property type="match status" value="1"/>
</dbReference>